<dbReference type="AlphaFoldDB" id="A0AAD7IX81"/>
<evidence type="ECO:0000256" key="1">
    <source>
        <dbReference type="SAM" id="MobiDB-lite"/>
    </source>
</evidence>
<name>A0AAD7IX81_9AGAR</name>
<feature type="compositionally biased region" description="Low complexity" evidence="1">
    <location>
        <begin position="98"/>
        <end position="112"/>
    </location>
</feature>
<comment type="caution">
    <text evidence="2">The sequence shown here is derived from an EMBL/GenBank/DDBJ whole genome shotgun (WGS) entry which is preliminary data.</text>
</comment>
<feature type="region of interest" description="Disordered" evidence="1">
    <location>
        <begin position="94"/>
        <end position="117"/>
    </location>
</feature>
<sequence>MGDRGGAIEVRSVHAGRTQGLAPRKWFQLDPMGYEAAEKLMIKFSERCFSEEECRVRMMGVEQTTAVPTVTGSAGQSSSVIGGVDGALALPSGDASVANASRSGSADRAAGGDTSGAAGGNGAAGGSGAAGGNGGAGGVSSIPGGTPGAEGGQATPEREPPAGEGSGGEDEPHPVLHEVWKPAEGETGRWTPEVSKAFGAFSTVKEDLGPVWGNCVRAWVDVEAASGFDNEGGQLPTDKRPKEIKEFIRGGRRWYIPKHLGNRLSSKMISNLYVAQWWEWWGVIQPEEGAGWAGLARRHGRTGFMLVLLSLLWWGMADHGEEWKEAVVDTTRALRNILASGAIKEKPTWNRCDKDGEGDYVDDDEGEKDDDEGEKDDDEGEKDDDEQGAPKKEKQRTGGVSVGGNKRKTRSRRAAPALKRTGAKTPTQDSFALPSWMLELESVIHELSRATPEERLRQDTLSVEIPGWHAATKAWYPSHSMGRLLEYAIRPQVYLIQSTVDPGFTLATPFPPMKATLTQEVRVAIRRILDQLKLLHDSCPHFVALAKLTRNAVQVDDILVPGASSNMFRILHVLICEVGYDIDEDGLLQTDDPIPAFQLFEMTALESHSSLAHNTEFPGYNVNGSSTVSSNLIASCNRVDPSPFQTIDCRWPSRLIHRFFLLRLQAAPFKEMALRFALLRDYHRGDPTSFRSRTQFEVFFIDLDTEDLVCFLRRPEVARFSQQILAPLRDQVMAIRDCFHLAPPVACNSPWIVSRPRSICVFWYSFIRQAIVPDERGVSARRIPTPSVASLLYMMRLIRPFGFEGDDEATRASSAEDNLLIVFNHAHETIFGMATRLASSRIRFSNTLFEIQMTPLQGVLSSAPLLAVHVTNLDHEPDVEQHCLDPVVAPTDSDCVFSELRVAPLSFRLKERVLSTANLHPLSPTVMDLSVIVEAEEISPAPRTTEELTRIPEALQLLLAPYCTLLPDPRAYGEDRHGLLRYFEEVVGPYAQLIDKGFPTRAIVKDQMRPESVEFLTPHVGELLRSLGLAYVIALEIVPNYGPPMLFPTEAIWTLTLMQKFDSILGSPTYEVGPALQSIIMSWLKLMIGCARQRRISYTDPIDIPLVRDLAHVPCLPSWTVKEIATLQEEEHNDPWVAEKYWLSERVQAC</sequence>
<feature type="region of interest" description="Disordered" evidence="1">
    <location>
        <begin position="348"/>
        <end position="428"/>
    </location>
</feature>
<evidence type="ECO:0000313" key="3">
    <source>
        <dbReference type="Proteomes" id="UP001215598"/>
    </source>
</evidence>
<dbReference type="EMBL" id="JARKIB010000065">
    <property type="protein sequence ID" value="KAJ7750537.1"/>
    <property type="molecule type" value="Genomic_DNA"/>
</dbReference>
<evidence type="ECO:0000313" key="2">
    <source>
        <dbReference type="EMBL" id="KAJ7750537.1"/>
    </source>
</evidence>
<accession>A0AAD7IX81</accession>
<feature type="compositionally biased region" description="Basic and acidic residues" evidence="1">
    <location>
        <begin position="348"/>
        <end position="357"/>
    </location>
</feature>
<protein>
    <submittedName>
        <fullName evidence="2">Uncharacterized protein</fullName>
    </submittedName>
</protein>
<gene>
    <name evidence="2" type="ORF">B0H16DRAFT_1887765</name>
</gene>
<feature type="non-terminal residue" evidence="2">
    <location>
        <position position="1"/>
    </location>
</feature>
<reference evidence="2" key="1">
    <citation type="submission" date="2023-03" db="EMBL/GenBank/DDBJ databases">
        <title>Massive genome expansion in bonnet fungi (Mycena s.s.) driven by repeated elements and novel gene families across ecological guilds.</title>
        <authorList>
            <consortium name="Lawrence Berkeley National Laboratory"/>
            <person name="Harder C.B."/>
            <person name="Miyauchi S."/>
            <person name="Viragh M."/>
            <person name="Kuo A."/>
            <person name="Thoen E."/>
            <person name="Andreopoulos B."/>
            <person name="Lu D."/>
            <person name="Skrede I."/>
            <person name="Drula E."/>
            <person name="Henrissat B."/>
            <person name="Morin E."/>
            <person name="Kohler A."/>
            <person name="Barry K."/>
            <person name="LaButti K."/>
            <person name="Morin E."/>
            <person name="Salamov A."/>
            <person name="Lipzen A."/>
            <person name="Mereny Z."/>
            <person name="Hegedus B."/>
            <person name="Baldrian P."/>
            <person name="Stursova M."/>
            <person name="Weitz H."/>
            <person name="Taylor A."/>
            <person name="Grigoriev I.V."/>
            <person name="Nagy L.G."/>
            <person name="Martin F."/>
            <person name="Kauserud H."/>
        </authorList>
    </citation>
    <scope>NUCLEOTIDE SEQUENCE</scope>
    <source>
        <strain evidence="2">CBHHK182m</strain>
    </source>
</reference>
<proteinExistence type="predicted"/>
<feature type="compositionally biased region" description="Acidic residues" evidence="1">
    <location>
        <begin position="358"/>
        <end position="387"/>
    </location>
</feature>
<dbReference type="Proteomes" id="UP001215598">
    <property type="component" value="Unassembled WGS sequence"/>
</dbReference>
<organism evidence="2 3">
    <name type="scientific">Mycena metata</name>
    <dbReference type="NCBI Taxonomy" id="1033252"/>
    <lineage>
        <taxon>Eukaryota</taxon>
        <taxon>Fungi</taxon>
        <taxon>Dikarya</taxon>
        <taxon>Basidiomycota</taxon>
        <taxon>Agaricomycotina</taxon>
        <taxon>Agaricomycetes</taxon>
        <taxon>Agaricomycetidae</taxon>
        <taxon>Agaricales</taxon>
        <taxon>Marasmiineae</taxon>
        <taxon>Mycenaceae</taxon>
        <taxon>Mycena</taxon>
    </lineage>
</organism>
<feature type="region of interest" description="Disordered" evidence="1">
    <location>
        <begin position="130"/>
        <end position="174"/>
    </location>
</feature>
<keyword evidence="3" id="KW-1185">Reference proteome</keyword>